<evidence type="ECO:0000256" key="5">
    <source>
        <dbReference type="PROSITE-ProRule" id="PRU10141"/>
    </source>
</evidence>
<keyword evidence="1" id="KW-0808">Transferase</keyword>
<dbReference type="InterPro" id="IPR011009">
    <property type="entry name" value="Kinase-like_dom_sf"/>
</dbReference>
<keyword evidence="10" id="KW-1185">Reference proteome</keyword>
<reference evidence="9" key="2">
    <citation type="submission" date="2021-05" db="UniProtKB">
        <authorList>
            <consortium name="EnsemblPlants"/>
        </authorList>
    </citation>
    <scope>IDENTIFICATION</scope>
    <source>
        <strain evidence="9">subsp. malaccensis</strain>
    </source>
</reference>
<gene>
    <name evidence="8" type="ORF">GSMUA_83150.1</name>
</gene>
<dbReference type="InterPro" id="IPR000719">
    <property type="entry name" value="Prot_kinase_dom"/>
</dbReference>
<dbReference type="PROSITE" id="PS00107">
    <property type="entry name" value="PROTEIN_KINASE_ATP"/>
    <property type="match status" value="1"/>
</dbReference>
<dbReference type="PROSITE" id="PS50011">
    <property type="entry name" value="PROTEIN_KINASE_DOM"/>
    <property type="match status" value="1"/>
</dbReference>
<dbReference type="Gramene" id="Ma08_t22360.1">
    <property type="protein sequence ID" value="Ma08_p22360.1"/>
    <property type="gene ID" value="Ma08_g22360"/>
</dbReference>
<dbReference type="Gene3D" id="1.10.510.10">
    <property type="entry name" value="Transferase(Phosphotransferase) domain 1"/>
    <property type="match status" value="1"/>
</dbReference>
<evidence type="ECO:0000259" key="7">
    <source>
        <dbReference type="PROSITE" id="PS50011"/>
    </source>
</evidence>
<evidence type="ECO:0000256" key="1">
    <source>
        <dbReference type="ARBA" id="ARBA00022679"/>
    </source>
</evidence>
<keyword evidence="4 5" id="KW-0067">ATP-binding</keyword>
<dbReference type="InterPro" id="IPR008271">
    <property type="entry name" value="Ser/Thr_kinase_AS"/>
</dbReference>
<dbReference type="FunCoup" id="A0A804K9J1">
    <property type="interactions" value="30"/>
</dbReference>
<evidence type="ECO:0000256" key="6">
    <source>
        <dbReference type="RuleBase" id="RU000304"/>
    </source>
</evidence>
<name>A0A804K9J1_MUSAM</name>
<evidence type="ECO:0000313" key="8">
    <source>
        <dbReference type="EMBL" id="CAG1832395.1"/>
    </source>
</evidence>
<feature type="binding site" evidence="5">
    <location>
        <position position="59"/>
    </location>
    <ligand>
        <name>ATP</name>
        <dbReference type="ChEBI" id="CHEBI:30616"/>
    </ligand>
</feature>
<keyword evidence="2 5" id="KW-0547">Nucleotide-binding</keyword>
<organism evidence="9 10">
    <name type="scientific">Musa acuminata subsp. malaccensis</name>
    <name type="common">Wild banana</name>
    <name type="synonym">Musa malaccensis</name>
    <dbReference type="NCBI Taxonomy" id="214687"/>
    <lineage>
        <taxon>Eukaryota</taxon>
        <taxon>Viridiplantae</taxon>
        <taxon>Streptophyta</taxon>
        <taxon>Embryophyta</taxon>
        <taxon>Tracheophyta</taxon>
        <taxon>Spermatophyta</taxon>
        <taxon>Magnoliopsida</taxon>
        <taxon>Liliopsida</taxon>
        <taxon>Zingiberales</taxon>
        <taxon>Musaceae</taxon>
        <taxon>Musa</taxon>
    </lineage>
</organism>
<feature type="domain" description="Protein kinase" evidence="7">
    <location>
        <begin position="30"/>
        <end position="311"/>
    </location>
</feature>
<dbReference type="AlphaFoldDB" id="A0A804K9J1"/>
<dbReference type="GO" id="GO:0004674">
    <property type="term" value="F:protein serine/threonine kinase activity"/>
    <property type="evidence" value="ECO:0007669"/>
    <property type="project" value="UniProtKB-KW"/>
</dbReference>
<dbReference type="GO" id="GO:0005886">
    <property type="term" value="C:plasma membrane"/>
    <property type="evidence" value="ECO:0000318"/>
    <property type="project" value="GO_Central"/>
</dbReference>
<dbReference type="EMBL" id="HG996472">
    <property type="protein sequence ID" value="CAG1832395.1"/>
    <property type="molecule type" value="Genomic_DNA"/>
</dbReference>
<dbReference type="Gene3D" id="3.30.200.20">
    <property type="entry name" value="Phosphorylase Kinase, domain 1"/>
    <property type="match status" value="1"/>
</dbReference>
<keyword evidence="6" id="KW-0723">Serine/threonine-protein kinase</keyword>
<dbReference type="GO" id="GO:0005524">
    <property type="term" value="F:ATP binding"/>
    <property type="evidence" value="ECO:0007669"/>
    <property type="project" value="UniProtKB-UniRule"/>
</dbReference>
<evidence type="ECO:0000256" key="3">
    <source>
        <dbReference type="ARBA" id="ARBA00022777"/>
    </source>
</evidence>
<dbReference type="PANTHER" id="PTHR46146">
    <property type="entry name" value="SERINE/THREONINE-PROTEIN KINASE-LIKE PROTEIN CCR4"/>
    <property type="match status" value="1"/>
</dbReference>
<comment type="similarity">
    <text evidence="6">Belongs to the protein kinase superfamily.</text>
</comment>
<dbReference type="PROSITE" id="PS00108">
    <property type="entry name" value="PROTEIN_KINASE_ST"/>
    <property type="match status" value="1"/>
</dbReference>
<dbReference type="GO" id="GO:0004672">
    <property type="term" value="F:protein kinase activity"/>
    <property type="evidence" value="ECO:0000318"/>
    <property type="project" value="GO_Central"/>
</dbReference>
<accession>A0A804K9J1</accession>
<dbReference type="SUPFAM" id="SSF56112">
    <property type="entry name" value="Protein kinase-like (PK-like)"/>
    <property type="match status" value="1"/>
</dbReference>
<evidence type="ECO:0000256" key="4">
    <source>
        <dbReference type="ARBA" id="ARBA00022840"/>
    </source>
</evidence>
<reference evidence="8" key="1">
    <citation type="submission" date="2021-03" db="EMBL/GenBank/DDBJ databases">
        <authorList>
            <consortium name="Genoscope - CEA"/>
            <person name="William W."/>
        </authorList>
    </citation>
    <scope>NUCLEOTIDE SEQUENCE</scope>
    <source>
        <strain evidence="8">Doubled-haploid Pahang</strain>
    </source>
</reference>
<proteinExistence type="inferred from homology"/>
<evidence type="ECO:0000256" key="2">
    <source>
        <dbReference type="ARBA" id="ARBA00022741"/>
    </source>
</evidence>
<dbReference type="OrthoDB" id="4062651at2759"/>
<dbReference type="GO" id="GO:0007165">
    <property type="term" value="P:signal transduction"/>
    <property type="evidence" value="ECO:0000318"/>
    <property type="project" value="GO_Central"/>
</dbReference>
<sequence>MGTEKRSEREREIRMEEFSYEDIKTATGSFAVEQLIGKGSHGSVYRGRLRGGQVVAVKKPLGSIQSSKDEANLDNEIDILASVKNPSIVELIGVSQSPTTKLLVMEFMHNGSLHDLLHSSPSPPSWPRRALMALQAARAVLSLHETSPAVIHRDIKSANILMDGEGNAKLADFSLAVRAHGFRPPNSTVPAGTIGYLDPCYAESGRLGPESDVFSFGVVLLELVSSRKVMDMERDPPSIVAWALPVIRDGRLADVCDRRVALPDYTKTPIARMLSVAERCVAEKVVRRPSMGEVVRELQGVVECMMIWPWMRFKVFESVHMCVRAWRRCARKRVTTTTKIVCRDHSVDGGTEEVAMVER</sequence>
<evidence type="ECO:0000313" key="9">
    <source>
        <dbReference type="EnsemblPlants" id="Ma08_p22360.1"/>
    </source>
</evidence>
<dbReference type="EnsemblPlants" id="Ma08_t22360.1">
    <property type="protein sequence ID" value="Ma08_p22360.1"/>
    <property type="gene ID" value="Ma08_g22360"/>
</dbReference>
<dbReference type="InParanoid" id="A0A804K9J1"/>
<keyword evidence="3" id="KW-0418">Kinase</keyword>
<dbReference type="Pfam" id="PF00069">
    <property type="entry name" value="Pkinase"/>
    <property type="match status" value="1"/>
</dbReference>
<dbReference type="PANTHER" id="PTHR46146:SF23">
    <property type="entry name" value="PROTEIN KINASE DOMAIN-CONTAINING PROTEIN"/>
    <property type="match status" value="1"/>
</dbReference>
<evidence type="ECO:0000313" key="10">
    <source>
        <dbReference type="Proteomes" id="UP000012960"/>
    </source>
</evidence>
<dbReference type="Proteomes" id="UP000012960">
    <property type="component" value="Unplaced"/>
</dbReference>
<dbReference type="OMA" id="THIVEWA"/>
<dbReference type="InterPro" id="IPR017441">
    <property type="entry name" value="Protein_kinase_ATP_BS"/>
</dbReference>
<protein>
    <submittedName>
        <fullName evidence="8">(wild Malaysian banana) hypothetical protein</fullName>
    </submittedName>
</protein>
<dbReference type="SMART" id="SM00220">
    <property type="entry name" value="S_TKc"/>
    <property type="match status" value="1"/>
</dbReference>